<organism evidence="1">
    <name type="scientific">Psilocybe cubensis</name>
    <name type="common">Psychedelic mushroom</name>
    <name type="synonym">Stropharia cubensis</name>
    <dbReference type="NCBI Taxonomy" id="181762"/>
    <lineage>
        <taxon>Eukaryota</taxon>
        <taxon>Fungi</taxon>
        <taxon>Dikarya</taxon>
        <taxon>Basidiomycota</taxon>
        <taxon>Agaricomycotina</taxon>
        <taxon>Agaricomycetes</taxon>
        <taxon>Agaricomycetidae</taxon>
        <taxon>Agaricales</taxon>
        <taxon>Agaricineae</taxon>
        <taxon>Strophariaceae</taxon>
        <taxon>Psilocybe</taxon>
    </lineage>
</organism>
<accession>A0A8H7Y5Z3</accession>
<gene>
    <name evidence="1" type="ORF">JR316_001104</name>
</gene>
<reference evidence="1" key="1">
    <citation type="submission" date="2021-02" db="EMBL/GenBank/DDBJ databases">
        <title>Psilocybe cubensis genome.</title>
        <authorList>
            <person name="Mckernan K.J."/>
            <person name="Crawford S."/>
            <person name="Trippe A."/>
            <person name="Kane L.T."/>
            <person name="Mclaughlin S."/>
        </authorList>
    </citation>
    <scope>NUCLEOTIDE SEQUENCE [LARGE SCALE GENOMIC DNA]</scope>
    <source>
        <strain evidence="1">MGC-MH-2018</strain>
    </source>
</reference>
<proteinExistence type="predicted"/>
<evidence type="ECO:0000313" key="1">
    <source>
        <dbReference type="EMBL" id="KAG5174445.1"/>
    </source>
</evidence>
<dbReference type="AlphaFoldDB" id="A0A8H7Y5Z3"/>
<dbReference type="CDD" id="cd23767">
    <property type="entry name" value="IQCD"/>
    <property type="match status" value="1"/>
</dbReference>
<dbReference type="EMBL" id="JAFIQS010000001">
    <property type="protein sequence ID" value="KAG5174445.1"/>
    <property type="molecule type" value="Genomic_DNA"/>
</dbReference>
<name>A0A8H7Y5Z3_PSICU</name>
<dbReference type="OrthoDB" id="7344096at2759"/>
<sequence>MPFNSHPSDNDDEAARVAAAIMIQRLWRGSHNLTKERHLNADARWDDAATGAKLAVRHVLAPVHRNAALDESTTPRQRWNRAAFFITQLKFKNELLSNNGVQVEAEEKHLEAQHWLEMIDGCVYLSGNLGA</sequence>
<protein>
    <submittedName>
        <fullName evidence="1">Uncharacterized protein</fullName>
    </submittedName>
</protein>
<comment type="caution">
    <text evidence="1">The sequence shown here is derived from an EMBL/GenBank/DDBJ whole genome shotgun (WGS) entry which is preliminary data.</text>
</comment>